<dbReference type="EMBL" id="JBFDAA010000001">
    <property type="protein sequence ID" value="KAL1140897.1"/>
    <property type="molecule type" value="Genomic_DNA"/>
</dbReference>
<sequence>MGISRNRFGATQLKETTDHVWLYPGAQYALRLNGPSTGNSGQPLYTVKVSPYVDDTAAYGGQQHQQGALAAALGGTYHHQHHASNSHHLQQHQLQHHQQEACSDDGSGQSSPSDHQAQQQQEARPSTPSSLPDYCTAELHPLQPTAPTAAHFQPPSPSHHEHYTRTRHVLAATCLVTPASPRDQNVSLNNPPLGQYNGQVISRKGRRYTEEWFDFQVVMPSTN</sequence>
<name>A0ABD0YY77_9HEMI</name>
<proteinExistence type="predicted"/>
<feature type="region of interest" description="Disordered" evidence="1">
    <location>
        <begin position="76"/>
        <end position="135"/>
    </location>
</feature>
<dbReference type="Proteomes" id="UP001558652">
    <property type="component" value="Unassembled WGS sequence"/>
</dbReference>
<dbReference type="AlphaFoldDB" id="A0ABD0YY77"/>
<evidence type="ECO:0000313" key="2">
    <source>
        <dbReference type="EMBL" id="KAL1140897.1"/>
    </source>
</evidence>
<evidence type="ECO:0000256" key="1">
    <source>
        <dbReference type="SAM" id="MobiDB-lite"/>
    </source>
</evidence>
<protein>
    <submittedName>
        <fullName evidence="2">Uncharacterized protein</fullName>
    </submittedName>
</protein>
<feature type="compositionally biased region" description="Low complexity" evidence="1">
    <location>
        <begin position="104"/>
        <end position="114"/>
    </location>
</feature>
<accession>A0ABD0YY77</accession>
<reference evidence="2 3" key="1">
    <citation type="submission" date="2024-07" db="EMBL/GenBank/DDBJ databases">
        <title>Chromosome-level genome assembly of the water stick insect Ranatra chinensis (Heteroptera: Nepidae).</title>
        <authorList>
            <person name="Liu X."/>
        </authorList>
    </citation>
    <scope>NUCLEOTIDE SEQUENCE [LARGE SCALE GENOMIC DNA]</scope>
    <source>
        <strain evidence="2">Cailab_2021Rc</strain>
        <tissue evidence="2">Muscle</tissue>
    </source>
</reference>
<feature type="compositionally biased region" description="Polar residues" evidence="1">
    <location>
        <begin position="115"/>
        <end position="130"/>
    </location>
</feature>
<comment type="caution">
    <text evidence="2">The sequence shown here is derived from an EMBL/GenBank/DDBJ whole genome shotgun (WGS) entry which is preliminary data.</text>
</comment>
<keyword evidence="3" id="KW-1185">Reference proteome</keyword>
<gene>
    <name evidence="2" type="ORF">AAG570_000825</name>
</gene>
<evidence type="ECO:0000313" key="3">
    <source>
        <dbReference type="Proteomes" id="UP001558652"/>
    </source>
</evidence>
<organism evidence="2 3">
    <name type="scientific">Ranatra chinensis</name>
    <dbReference type="NCBI Taxonomy" id="642074"/>
    <lineage>
        <taxon>Eukaryota</taxon>
        <taxon>Metazoa</taxon>
        <taxon>Ecdysozoa</taxon>
        <taxon>Arthropoda</taxon>
        <taxon>Hexapoda</taxon>
        <taxon>Insecta</taxon>
        <taxon>Pterygota</taxon>
        <taxon>Neoptera</taxon>
        <taxon>Paraneoptera</taxon>
        <taxon>Hemiptera</taxon>
        <taxon>Heteroptera</taxon>
        <taxon>Panheteroptera</taxon>
        <taxon>Nepomorpha</taxon>
        <taxon>Nepidae</taxon>
        <taxon>Ranatrinae</taxon>
        <taxon>Ranatra</taxon>
    </lineage>
</organism>